<protein>
    <submittedName>
        <fullName evidence="2">Uncharacterized protein</fullName>
    </submittedName>
</protein>
<evidence type="ECO:0000313" key="2">
    <source>
        <dbReference type="EMBL" id="BAD12909.1"/>
    </source>
</evidence>
<proteinExistence type="predicted"/>
<gene>
    <name evidence="1" type="ORF">OJ1008_D06.1</name>
    <name evidence="2" type="ORF">OJ2056_H01.34</name>
</gene>
<reference evidence="1" key="1">
    <citation type="submission" date="2001-08" db="EMBL/GenBank/DDBJ databases">
        <title>Oryza sativa nipponbare(GA3) genomic DNA, chromosome 2, BAC clone:OJ1008_D06.</title>
        <authorList>
            <person name="Sasaki T."/>
            <person name="Matsumoto T."/>
            <person name="Yamamoto K."/>
        </authorList>
    </citation>
    <scope>NUCLEOTIDE SEQUENCE</scope>
</reference>
<dbReference type="AlphaFoldDB" id="Q6ZGW9"/>
<sequence>MNFEICQTYSNIPFLQEQDVSYVDADWGLHRQLYTSLYFSYRRTVRSQILLSQQSLWLSSLDMLYAALCNLQLNNAIYLSDYTTVVKVLQERKDIMQAIEDTGASGHSTIFSKFCRDRSPN</sequence>
<reference evidence="2" key="2">
    <citation type="submission" date="2001-08" db="EMBL/GenBank/DDBJ databases">
        <title>Oryza sativa nipponbare(GA3) genomic DNA, chromosome 2, BAC clone:OJ2056_H01.</title>
        <authorList>
            <person name="Sasaki T."/>
            <person name="Matsumoto T."/>
            <person name="Yamamoto K."/>
        </authorList>
    </citation>
    <scope>NUCLEOTIDE SEQUENCE</scope>
</reference>
<dbReference type="EMBL" id="AP004098">
    <property type="protein sequence ID" value="BAD12909.1"/>
    <property type="molecule type" value="Genomic_DNA"/>
</dbReference>
<organism evidence="2 3">
    <name type="scientific">Oryza sativa subsp. japonica</name>
    <name type="common">Rice</name>
    <dbReference type="NCBI Taxonomy" id="39947"/>
    <lineage>
        <taxon>Eukaryota</taxon>
        <taxon>Viridiplantae</taxon>
        <taxon>Streptophyta</taxon>
        <taxon>Embryophyta</taxon>
        <taxon>Tracheophyta</taxon>
        <taxon>Spermatophyta</taxon>
        <taxon>Magnoliopsida</taxon>
        <taxon>Liliopsida</taxon>
        <taxon>Poales</taxon>
        <taxon>Poaceae</taxon>
        <taxon>BOP clade</taxon>
        <taxon>Oryzoideae</taxon>
        <taxon>Oryzeae</taxon>
        <taxon>Oryzinae</taxon>
        <taxon>Oryza</taxon>
        <taxon>Oryza sativa</taxon>
    </lineage>
</organism>
<dbReference type="Proteomes" id="UP000000763">
    <property type="component" value="Chromosome 2"/>
</dbReference>
<name>Q6ZGW9_ORYSJ</name>
<reference evidence="3" key="3">
    <citation type="journal article" date="2005" name="Nature">
        <title>The map-based sequence of the rice genome.</title>
        <authorList>
            <consortium name="International rice genome sequencing project (IRGSP)"/>
            <person name="Matsumoto T."/>
            <person name="Wu J."/>
            <person name="Kanamori H."/>
            <person name="Katayose Y."/>
            <person name="Fujisawa M."/>
            <person name="Namiki N."/>
            <person name="Mizuno H."/>
            <person name="Yamamoto K."/>
            <person name="Antonio B.A."/>
            <person name="Baba T."/>
            <person name="Sakata K."/>
            <person name="Nagamura Y."/>
            <person name="Aoki H."/>
            <person name="Arikawa K."/>
            <person name="Arita K."/>
            <person name="Bito T."/>
            <person name="Chiden Y."/>
            <person name="Fujitsuka N."/>
            <person name="Fukunaka R."/>
            <person name="Hamada M."/>
            <person name="Harada C."/>
            <person name="Hayashi A."/>
            <person name="Hijishita S."/>
            <person name="Honda M."/>
            <person name="Hosokawa S."/>
            <person name="Ichikawa Y."/>
            <person name="Idonuma A."/>
            <person name="Iijima M."/>
            <person name="Ikeda M."/>
            <person name="Ikeno M."/>
            <person name="Ito K."/>
            <person name="Ito S."/>
            <person name="Ito T."/>
            <person name="Ito Y."/>
            <person name="Ito Y."/>
            <person name="Iwabuchi A."/>
            <person name="Kamiya K."/>
            <person name="Karasawa W."/>
            <person name="Kurita K."/>
            <person name="Katagiri S."/>
            <person name="Kikuta A."/>
            <person name="Kobayashi H."/>
            <person name="Kobayashi N."/>
            <person name="Machita K."/>
            <person name="Maehara T."/>
            <person name="Masukawa M."/>
            <person name="Mizubayashi T."/>
            <person name="Mukai Y."/>
            <person name="Nagasaki H."/>
            <person name="Nagata Y."/>
            <person name="Naito S."/>
            <person name="Nakashima M."/>
            <person name="Nakama Y."/>
            <person name="Nakamichi Y."/>
            <person name="Nakamura M."/>
            <person name="Meguro A."/>
            <person name="Negishi M."/>
            <person name="Ohta I."/>
            <person name="Ohta T."/>
            <person name="Okamoto M."/>
            <person name="Ono N."/>
            <person name="Saji S."/>
            <person name="Sakaguchi M."/>
            <person name="Sakai K."/>
            <person name="Shibata M."/>
            <person name="Shimokawa T."/>
            <person name="Song J."/>
            <person name="Takazaki Y."/>
            <person name="Terasawa K."/>
            <person name="Tsugane M."/>
            <person name="Tsuji K."/>
            <person name="Ueda S."/>
            <person name="Waki K."/>
            <person name="Yamagata H."/>
            <person name="Yamamoto M."/>
            <person name="Yamamoto S."/>
            <person name="Yamane H."/>
            <person name="Yoshiki S."/>
            <person name="Yoshihara R."/>
            <person name="Yukawa K."/>
            <person name="Zhong H."/>
            <person name="Yano M."/>
            <person name="Yuan Q."/>
            <person name="Ouyang S."/>
            <person name="Liu J."/>
            <person name="Jones K.M."/>
            <person name="Gansberger K."/>
            <person name="Moffat K."/>
            <person name="Hill J."/>
            <person name="Bera J."/>
            <person name="Fadrosh D."/>
            <person name="Jin S."/>
            <person name="Johri S."/>
            <person name="Kim M."/>
            <person name="Overton L."/>
            <person name="Reardon M."/>
            <person name="Tsitrin T."/>
            <person name="Vuong H."/>
            <person name="Weaver B."/>
            <person name="Ciecko A."/>
            <person name="Tallon L."/>
            <person name="Jackson J."/>
            <person name="Pai G."/>
            <person name="Aken S.V."/>
            <person name="Utterback T."/>
            <person name="Reidmuller S."/>
            <person name="Feldblyum T."/>
            <person name="Hsiao J."/>
            <person name="Zismann V."/>
            <person name="Iobst S."/>
            <person name="de Vazeille A.R."/>
            <person name="Buell C.R."/>
            <person name="Ying K."/>
            <person name="Li Y."/>
            <person name="Lu T."/>
            <person name="Huang Y."/>
            <person name="Zhao Q."/>
            <person name="Feng Q."/>
            <person name="Zhang L."/>
            <person name="Zhu J."/>
            <person name="Weng Q."/>
            <person name="Mu J."/>
            <person name="Lu Y."/>
            <person name="Fan D."/>
            <person name="Liu Y."/>
            <person name="Guan J."/>
            <person name="Zhang Y."/>
            <person name="Yu S."/>
            <person name="Liu X."/>
            <person name="Zhang Y."/>
            <person name="Hong G."/>
            <person name="Han B."/>
            <person name="Choisne N."/>
            <person name="Demange N."/>
            <person name="Orjeda G."/>
            <person name="Samain S."/>
            <person name="Cattolico L."/>
            <person name="Pelletier E."/>
            <person name="Couloux A."/>
            <person name="Segurens B."/>
            <person name="Wincker P."/>
            <person name="D'Hont A."/>
            <person name="Scarpelli C."/>
            <person name="Weissenbach J."/>
            <person name="Salanoubat M."/>
            <person name="Quetier F."/>
            <person name="Yu Y."/>
            <person name="Kim H.R."/>
            <person name="Rambo T."/>
            <person name="Currie J."/>
            <person name="Collura K."/>
            <person name="Luo M."/>
            <person name="Yang T."/>
            <person name="Ammiraju J.S.S."/>
            <person name="Engler F."/>
            <person name="Soderlund C."/>
            <person name="Wing R.A."/>
            <person name="Palmer L.E."/>
            <person name="de la Bastide M."/>
            <person name="Spiegel L."/>
            <person name="Nascimento L."/>
            <person name="Zutavern T."/>
            <person name="O'Shaughnessy A."/>
            <person name="Dike S."/>
            <person name="Dedhia N."/>
            <person name="Preston R."/>
            <person name="Balija V."/>
            <person name="McCombie W.R."/>
            <person name="Chow T."/>
            <person name="Chen H."/>
            <person name="Chung M."/>
            <person name="Chen C."/>
            <person name="Shaw J."/>
            <person name="Wu H."/>
            <person name="Hsiao K."/>
            <person name="Chao Y."/>
            <person name="Chu M."/>
            <person name="Cheng C."/>
            <person name="Hour A."/>
            <person name="Lee P."/>
            <person name="Lin S."/>
            <person name="Lin Y."/>
            <person name="Liou J."/>
            <person name="Liu S."/>
            <person name="Hsing Y."/>
            <person name="Raghuvanshi S."/>
            <person name="Mohanty A."/>
            <person name="Bharti A.K."/>
            <person name="Gaur A."/>
            <person name="Gupta V."/>
            <person name="Kumar D."/>
            <person name="Ravi V."/>
            <person name="Vij S."/>
            <person name="Kapur A."/>
            <person name="Khurana P."/>
            <person name="Khurana P."/>
            <person name="Khurana J.P."/>
            <person name="Tyagi A.K."/>
            <person name="Gaikwad K."/>
            <person name="Singh A."/>
            <person name="Dalal V."/>
            <person name="Srivastava S."/>
            <person name="Dixit A."/>
            <person name="Pal A.K."/>
            <person name="Ghazi I.A."/>
            <person name="Yadav M."/>
            <person name="Pandit A."/>
            <person name="Bhargava A."/>
            <person name="Sureshbabu K."/>
            <person name="Batra K."/>
            <person name="Sharma T.R."/>
            <person name="Mohapatra T."/>
            <person name="Singh N.K."/>
            <person name="Messing J."/>
            <person name="Nelson A.B."/>
            <person name="Fuks G."/>
            <person name="Kavchok S."/>
            <person name="Keizer G."/>
            <person name="Linton E."/>
            <person name="Llaca V."/>
            <person name="Song R."/>
            <person name="Tanyolac B."/>
            <person name="Young S."/>
            <person name="Ho-Il K."/>
            <person name="Hahn J.H."/>
            <person name="Sangsakoo G."/>
            <person name="Vanavichit A."/>
            <person name="de Mattos Luiz.A.T."/>
            <person name="Zimmer P.D."/>
            <person name="Malone G."/>
            <person name="Dellagostin O."/>
            <person name="de Oliveira A.C."/>
            <person name="Bevan M."/>
            <person name="Bancroft I."/>
            <person name="Minx P."/>
            <person name="Cordum H."/>
            <person name="Wilson R."/>
            <person name="Cheng Z."/>
            <person name="Jin W."/>
            <person name="Jiang J."/>
            <person name="Leong S.A."/>
            <person name="Iwama H."/>
            <person name="Gojobori T."/>
            <person name="Itoh T."/>
            <person name="Niimura Y."/>
            <person name="Fujii Y."/>
            <person name="Habara T."/>
            <person name="Sakai H."/>
            <person name="Sato Y."/>
            <person name="Wilson G."/>
            <person name="Kumar K."/>
            <person name="McCouch S."/>
            <person name="Juretic N."/>
            <person name="Hoen D."/>
            <person name="Wright S."/>
            <person name="Bruskiewich R."/>
            <person name="Bureau T."/>
            <person name="Miyao A."/>
            <person name="Hirochika H."/>
            <person name="Nishikawa T."/>
            <person name="Kadowaki K."/>
            <person name="Sugiura M."/>
            <person name="Burr B."/>
            <person name="Sasaki T."/>
        </authorList>
    </citation>
    <scope>NUCLEOTIDE SEQUENCE [LARGE SCALE GENOMIC DNA]</scope>
    <source>
        <strain evidence="3">cv. Nipponbare</strain>
    </source>
</reference>
<evidence type="ECO:0000313" key="3">
    <source>
        <dbReference type="Proteomes" id="UP000000763"/>
    </source>
</evidence>
<dbReference type="EMBL" id="AP004040">
    <property type="protein sequence ID" value="BAD12859.1"/>
    <property type="molecule type" value="Genomic_DNA"/>
</dbReference>
<reference evidence="3" key="4">
    <citation type="journal article" date="2008" name="Nucleic Acids Res.">
        <title>The rice annotation project database (RAP-DB): 2008 update.</title>
        <authorList>
            <consortium name="The rice annotation project (RAP)"/>
        </authorList>
    </citation>
    <scope>GENOME REANNOTATION</scope>
    <source>
        <strain evidence="3">cv. Nipponbare</strain>
    </source>
</reference>
<accession>Q6ZGW9</accession>
<evidence type="ECO:0000313" key="1">
    <source>
        <dbReference type="EMBL" id="BAD12859.1"/>
    </source>
</evidence>